<dbReference type="PROSITE" id="PS51257">
    <property type="entry name" value="PROKAR_LIPOPROTEIN"/>
    <property type="match status" value="1"/>
</dbReference>
<keyword evidence="1" id="KW-0732">Signal</keyword>
<protein>
    <recommendedName>
        <fullName evidence="4">Lipoprotein</fullName>
    </recommendedName>
</protein>
<sequence>MRNFSLSLLLVMFAAIFMTSCDDDDDYWYSPLEGSWTIVDPPGVDYNEYTFYSDGTGVYYIEDYAGNSSYYFTWETFNNNLYVYFNMGETWRFTWLIRDGYLYLYSPGSGVPLVYAPF</sequence>
<evidence type="ECO:0000313" key="2">
    <source>
        <dbReference type="EMBL" id="OKZ32248.1"/>
    </source>
</evidence>
<gene>
    <name evidence="2" type="ORF">BHV79_11240</name>
</gene>
<feature type="chain" id="PRO_5012163186" description="Lipoprotein" evidence="1">
    <location>
        <begin position="24"/>
        <end position="118"/>
    </location>
</feature>
<dbReference type="EMBL" id="MNQU01000235">
    <property type="protein sequence ID" value="OKZ32248.1"/>
    <property type="molecule type" value="Genomic_DNA"/>
</dbReference>
<organism evidence="2 3">
    <name type="scientific">Bacteroides uniformis</name>
    <dbReference type="NCBI Taxonomy" id="820"/>
    <lineage>
        <taxon>Bacteria</taxon>
        <taxon>Pseudomonadati</taxon>
        <taxon>Bacteroidota</taxon>
        <taxon>Bacteroidia</taxon>
        <taxon>Bacteroidales</taxon>
        <taxon>Bacteroidaceae</taxon>
        <taxon>Bacteroides</taxon>
    </lineage>
</organism>
<proteinExistence type="predicted"/>
<evidence type="ECO:0000256" key="1">
    <source>
        <dbReference type="SAM" id="SignalP"/>
    </source>
</evidence>
<feature type="signal peptide" evidence="1">
    <location>
        <begin position="1"/>
        <end position="23"/>
    </location>
</feature>
<evidence type="ECO:0008006" key="4">
    <source>
        <dbReference type="Google" id="ProtNLM"/>
    </source>
</evidence>
<evidence type="ECO:0000313" key="3">
    <source>
        <dbReference type="Proteomes" id="UP000186549"/>
    </source>
</evidence>
<reference evidence="2 3" key="1">
    <citation type="journal article" date="2016" name="Nat. Biotechnol.">
        <title>Measurement of bacterial replication rates in microbial communities.</title>
        <authorList>
            <person name="Brown C.T."/>
            <person name="Olm M.R."/>
            <person name="Thomas B.C."/>
            <person name="Banfield J.F."/>
        </authorList>
    </citation>
    <scope>NUCLEOTIDE SEQUENCE [LARGE SCALE GENOMIC DNA]</scope>
    <source>
        <strain evidence="2">45_41</strain>
    </source>
</reference>
<dbReference type="Proteomes" id="UP000186549">
    <property type="component" value="Unassembled WGS sequence"/>
</dbReference>
<comment type="caution">
    <text evidence="2">The sequence shown here is derived from an EMBL/GenBank/DDBJ whole genome shotgun (WGS) entry which is preliminary data.</text>
</comment>
<dbReference type="AlphaFoldDB" id="A0A1Q6I057"/>
<name>A0A1Q6I057_BACUN</name>
<accession>A0A1Q6I057</accession>